<keyword evidence="8 12" id="KW-1133">Transmembrane helix</keyword>
<dbReference type="SUPFAM" id="SSF81342">
    <property type="entry name" value="Transmembrane di-heme cytochromes"/>
    <property type="match status" value="1"/>
</dbReference>
<evidence type="ECO:0000256" key="6">
    <source>
        <dbReference type="ARBA" id="ARBA00022723"/>
    </source>
</evidence>
<dbReference type="InterPro" id="IPR016174">
    <property type="entry name" value="Di-haem_cyt_TM"/>
</dbReference>
<dbReference type="GO" id="GO:0020037">
    <property type="term" value="F:heme binding"/>
    <property type="evidence" value="ECO:0007669"/>
    <property type="project" value="TreeGrafter"/>
</dbReference>
<dbReference type="PANTHER" id="PTHR30529:SF7">
    <property type="entry name" value="CYTOCHROME B561 BACTERIAL_NI-HYDROGENASE DOMAIN-CONTAINING PROTEIN"/>
    <property type="match status" value="1"/>
</dbReference>
<keyword evidence="2" id="KW-0813">Transport</keyword>
<feature type="transmembrane region" description="Helical" evidence="12">
    <location>
        <begin position="152"/>
        <end position="173"/>
    </location>
</feature>
<evidence type="ECO:0000256" key="11">
    <source>
        <dbReference type="ARBA" id="ARBA00037975"/>
    </source>
</evidence>
<evidence type="ECO:0000256" key="9">
    <source>
        <dbReference type="ARBA" id="ARBA00023004"/>
    </source>
</evidence>
<evidence type="ECO:0000256" key="1">
    <source>
        <dbReference type="ARBA" id="ARBA00004651"/>
    </source>
</evidence>
<keyword evidence="6" id="KW-0479">Metal-binding</keyword>
<evidence type="ECO:0000256" key="5">
    <source>
        <dbReference type="ARBA" id="ARBA00022692"/>
    </source>
</evidence>
<accession>A0A0F9TS02</accession>
<feature type="transmembrane region" description="Helical" evidence="12">
    <location>
        <begin position="58"/>
        <end position="79"/>
    </location>
</feature>
<evidence type="ECO:0000256" key="3">
    <source>
        <dbReference type="ARBA" id="ARBA00022475"/>
    </source>
</evidence>
<dbReference type="GO" id="GO:0022904">
    <property type="term" value="P:respiratory electron transport chain"/>
    <property type="evidence" value="ECO:0007669"/>
    <property type="project" value="InterPro"/>
</dbReference>
<name>A0A0F9TS02_9ZZZZ</name>
<dbReference type="EMBL" id="LAZR01001465">
    <property type="protein sequence ID" value="KKN44178.1"/>
    <property type="molecule type" value="Genomic_DNA"/>
</dbReference>
<keyword evidence="10 12" id="KW-0472">Membrane</keyword>
<keyword evidence="5 12" id="KW-0812">Transmembrane</keyword>
<dbReference type="GO" id="GO:0046872">
    <property type="term" value="F:metal ion binding"/>
    <property type="evidence" value="ECO:0007669"/>
    <property type="project" value="UniProtKB-KW"/>
</dbReference>
<comment type="subcellular location">
    <subcellularLocation>
        <location evidence="1">Cell membrane</location>
        <topology evidence="1">Multi-pass membrane protein</topology>
    </subcellularLocation>
</comment>
<organism evidence="14">
    <name type="scientific">marine sediment metagenome</name>
    <dbReference type="NCBI Taxonomy" id="412755"/>
    <lineage>
        <taxon>unclassified sequences</taxon>
        <taxon>metagenomes</taxon>
        <taxon>ecological metagenomes</taxon>
    </lineage>
</organism>
<dbReference type="Pfam" id="PF01292">
    <property type="entry name" value="Ni_hydr_CYTB"/>
    <property type="match status" value="1"/>
</dbReference>
<feature type="transmembrane region" description="Helical" evidence="12">
    <location>
        <begin position="26"/>
        <end position="46"/>
    </location>
</feature>
<keyword evidence="3" id="KW-1003">Cell membrane</keyword>
<evidence type="ECO:0000256" key="8">
    <source>
        <dbReference type="ARBA" id="ARBA00022989"/>
    </source>
</evidence>
<keyword evidence="4" id="KW-0349">Heme</keyword>
<protein>
    <recommendedName>
        <fullName evidence="13">Cytochrome b561 bacterial/Ni-hydrogenase domain-containing protein</fullName>
    </recommendedName>
</protein>
<reference evidence="14" key="1">
    <citation type="journal article" date="2015" name="Nature">
        <title>Complex archaea that bridge the gap between prokaryotes and eukaryotes.</title>
        <authorList>
            <person name="Spang A."/>
            <person name="Saw J.H."/>
            <person name="Jorgensen S.L."/>
            <person name="Zaremba-Niedzwiedzka K."/>
            <person name="Martijn J."/>
            <person name="Lind A.E."/>
            <person name="van Eijk R."/>
            <person name="Schleper C."/>
            <person name="Guy L."/>
            <person name="Ettema T.J."/>
        </authorList>
    </citation>
    <scope>NUCLEOTIDE SEQUENCE</scope>
</reference>
<sequence>MAYRSDNAPLRDNPTAYGVVSRANHWIIAAAMIGMLVSGLFMAYGPMSPQDLAQIRDWHKAIGVVVLAYGLWRIGWRVARGFPKSASSMPRWQETASNLVHWGLLGTVLAMPLSGILTSVYNGRAVNSFGLVIPAQDKVEWIATAAGMVHQYAAWALVGLLLLHIVAALKHHFIDRDTTLRRMIRGSA</sequence>
<evidence type="ECO:0000256" key="12">
    <source>
        <dbReference type="SAM" id="Phobius"/>
    </source>
</evidence>
<dbReference type="GO" id="GO:0009055">
    <property type="term" value="F:electron transfer activity"/>
    <property type="evidence" value="ECO:0007669"/>
    <property type="project" value="InterPro"/>
</dbReference>
<evidence type="ECO:0000256" key="10">
    <source>
        <dbReference type="ARBA" id="ARBA00023136"/>
    </source>
</evidence>
<feature type="transmembrane region" description="Helical" evidence="12">
    <location>
        <begin position="99"/>
        <end position="121"/>
    </location>
</feature>
<evidence type="ECO:0000256" key="2">
    <source>
        <dbReference type="ARBA" id="ARBA00022448"/>
    </source>
</evidence>
<dbReference type="PANTHER" id="PTHR30529">
    <property type="entry name" value="CYTOCHROME B561"/>
    <property type="match status" value="1"/>
</dbReference>
<comment type="similarity">
    <text evidence="11">Belongs to the cytochrome b561 family.</text>
</comment>
<keyword evidence="9" id="KW-0408">Iron</keyword>
<evidence type="ECO:0000256" key="4">
    <source>
        <dbReference type="ARBA" id="ARBA00022617"/>
    </source>
</evidence>
<evidence type="ECO:0000313" key="14">
    <source>
        <dbReference type="EMBL" id="KKN44178.1"/>
    </source>
</evidence>
<dbReference type="InterPro" id="IPR052168">
    <property type="entry name" value="Cytochrome_b561_oxidase"/>
</dbReference>
<dbReference type="InterPro" id="IPR011577">
    <property type="entry name" value="Cyt_b561_bac/Ni-Hgenase"/>
</dbReference>
<keyword evidence="7" id="KW-0249">Electron transport</keyword>
<proteinExistence type="inferred from homology"/>
<feature type="domain" description="Cytochrome b561 bacterial/Ni-hydrogenase" evidence="13">
    <location>
        <begin position="17"/>
        <end position="186"/>
    </location>
</feature>
<evidence type="ECO:0000256" key="7">
    <source>
        <dbReference type="ARBA" id="ARBA00022982"/>
    </source>
</evidence>
<comment type="caution">
    <text evidence="14">The sequence shown here is derived from an EMBL/GenBank/DDBJ whole genome shotgun (WGS) entry which is preliminary data.</text>
</comment>
<evidence type="ECO:0000259" key="13">
    <source>
        <dbReference type="Pfam" id="PF01292"/>
    </source>
</evidence>
<gene>
    <name evidence="14" type="ORF">LCGC14_0695800</name>
</gene>
<dbReference type="GO" id="GO:0005886">
    <property type="term" value="C:plasma membrane"/>
    <property type="evidence" value="ECO:0007669"/>
    <property type="project" value="UniProtKB-SubCell"/>
</dbReference>
<dbReference type="AlphaFoldDB" id="A0A0F9TS02"/>
<dbReference type="Gene3D" id="1.20.950.20">
    <property type="entry name" value="Transmembrane di-heme cytochromes, Chain C"/>
    <property type="match status" value="1"/>
</dbReference>